<feature type="transmembrane region" description="Helical" evidence="8">
    <location>
        <begin position="351"/>
        <end position="371"/>
    </location>
</feature>
<feature type="transmembrane region" description="Helical" evidence="8">
    <location>
        <begin position="177"/>
        <end position="200"/>
    </location>
</feature>
<organism evidence="9 10">
    <name type="scientific">Leadbetterella byssophila (strain DSM 17132 / JCM 16389 / KACC 11308 / NBRC 106382 / 4M15)</name>
    <dbReference type="NCBI Taxonomy" id="649349"/>
    <lineage>
        <taxon>Bacteria</taxon>
        <taxon>Pseudomonadati</taxon>
        <taxon>Bacteroidota</taxon>
        <taxon>Cytophagia</taxon>
        <taxon>Cytophagales</taxon>
        <taxon>Leadbetterellaceae</taxon>
        <taxon>Leadbetterella</taxon>
    </lineage>
</organism>
<dbReference type="PANTHER" id="PTHR48086:SF7">
    <property type="entry name" value="SODIUM-SOLUTE SYMPORTER-RELATED"/>
    <property type="match status" value="1"/>
</dbReference>
<evidence type="ECO:0000256" key="4">
    <source>
        <dbReference type="ARBA" id="ARBA00022692"/>
    </source>
</evidence>
<sequence length="459" mass="50423">MVLSFVILYLLATVFVGALAARRVKSASDFAVAGKKLPTFMVSCGLFATWFGSETMMGATGEFVEHGVLGVIEDPLGAAACLIFVGLFYAKPLYRMKLLTFSDYFKLRFGKTSEFISAILVIPSYFSWIAAQLVAMAFILQSLADIPFTYGVIICALVVVIYTYYGGMWSVSITDTIQTVIIIIGLLILFGELWGAVGGWEKINSHVPPDFWRIIPKENSWENWIIYFAAWITIGWGSIPQQDVFQRVMAAKSESVAVKGSLLSGLMYFTVALLPLMIALCAHMLYPNVEDKQMIIPEVVMSHMGIGFQIITFGALLSAILSTCSGAILAPATVLAENLIQPFKKLNDKGLLQTMRFSVLGIALVSTFLALQKTNIFELVADSSAFSLVSLFVPLTAGLYWKKASNWGAILSMIFGIILWTYLEFYPAKYPSLLYGLAASIIGMVLGSFLQNIRLSRLG</sequence>
<protein>
    <submittedName>
        <fullName evidence="9">Na+/solute symporter</fullName>
    </submittedName>
</protein>
<evidence type="ECO:0000256" key="2">
    <source>
        <dbReference type="ARBA" id="ARBA00006434"/>
    </source>
</evidence>
<dbReference type="InterPro" id="IPR038377">
    <property type="entry name" value="Na/Glc_symporter_sf"/>
</dbReference>
<comment type="similarity">
    <text evidence="2 7">Belongs to the sodium:solute symporter (SSF) (TC 2.A.21) family.</text>
</comment>
<dbReference type="RefSeq" id="WP_013409930.1">
    <property type="nucleotide sequence ID" value="NC_014655.1"/>
</dbReference>
<feature type="transmembrane region" description="Helical" evidence="8">
    <location>
        <begin position="115"/>
        <end position="140"/>
    </location>
</feature>
<dbReference type="Gene3D" id="1.20.1730.10">
    <property type="entry name" value="Sodium/glucose cotransporter"/>
    <property type="match status" value="1"/>
</dbReference>
<comment type="subcellular location">
    <subcellularLocation>
        <location evidence="1">Membrane</location>
        <topology evidence="1">Multi-pass membrane protein</topology>
    </subcellularLocation>
</comment>
<keyword evidence="10" id="KW-1185">Reference proteome</keyword>
<reference evidence="9 10" key="2">
    <citation type="journal article" date="2011" name="Stand. Genomic Sci.">
        <title>Complete genome sequence of Leadbetterella byssophila type strain (4M15).</title>
        <authorList>
            <person name="Abt B."/>
            <person name="Teshima H."/>
            <person name="Lucas S."/>
            <person name="Lapidus A."/>
            <person name="Del Rio T.G."/>
            <person name="Nolan M."/>
            <person name="Tice H."/>
            <person name="Cheng J.F."/>
            <person name="Pitluck S."/>
            <person name="Liolios K."/>
            <person name="Pagani I."/>
            <person name="Ivanova N."/>
            <person name="Mavromatis K."/>
            <person name="Pati A."/>
            <person name="Tapia R."/>
            <person name="Han C."/>
            <person name="Goodwin L."/>
            <person name="Chen A."/>
            <person name="Palaniappan K."/>
            <person name="Land M."/>
            <person name="Hauser L."/>
            <person name="Chang Y.J."/>
            <person name="Jeffries C.D."/>
            <person name="Rohde M."/>
            <person name="Goker M."/>
            <person name="Tindall B.J."/>
            <person name="Detter J.C."/>
            <person name="Woyke T."/>
            <person name="Bristow J."/>
            <person name="Eisen J.A."/>
            <person name="Markowitz V."/>
            <person name="Hugenholtz P."/>
            <person name="Klenk H.P."/>
            <person name="Kyrpides N.C."/>
        </authorList>
    </citation>
    <scope>NUCLEOTIDE SEQUENCE [LARGE SCALE GENOMIC DNA]</scope>
    <source>
        <strain evidence="10">DSM 17132 / JCM 16389 / KACC 11308 / NBRC 106382 / 4M15</strain>
    </source>
</reference>
<dbReference type="InterPro" id="IPR001734">
    <property type="entry name" value="Na/solute_symporter"/>
</dbReference>
<feature type="transmembrane region" description="Helical" evidence="8">
    <location>
        <begin position="383"/>
        <end position="401"/>
    </location>
</feature>
<dbReference type="GO" id="GO:0022857">
    <property type="term" value="F:transmembrane transporter activity"/>
    <property type="evidence" value="ECO:0007669"/>
    <property type="project" value="InterPro"/>
</dbReference>
<feature type="transmembrane region" description="Helical" evidence="8">
    <location>
        <begin position="220"/>
        <end position="239"/>
    </location>
</feature>
<feature type="transmembrane region" description="Helical" evidence="8">
    <location>
        <begin position="146"/>
        <end position="165"/>
    </location>
</feature>
<feature type="transmembrane region" description="Helical" evidence="8">
    <location>
        <begin position="76"/>
        <end position="94"/>
    </location>
</feature>
<dbReference type="KEGG" id="lby:Lbys_3242"/>
<dbReference type="Pfam" id="PF00474">
    <property type="entry name" value="SSF"/>
    <property type="match status" value="1"/>
</dbReference>
<dbReference type="eggNOG" id="COG0591">
    <property type="taxonomic scope" value="Bacteria"/>
</dbReference>
<keyword evidence="5 8" id="KW-1133">Transmembrane helix</keyword>
<evidence type="ECO:0000313" key="9">
    <source>
        <dbReference type="EMBL" id="ADQ18903.1"/>
    </source>
</evidence>
<dbReference type="STRING" id="649349.Lbys_3242"/>
<evidence type="ECO:0000256" key="5">
    <source>
        <dbReference type="ARBA" id="ARBA00022989"/>
    </source>
</evidence>
<evidence type="ECO:0000256" key="3">
    <source>
        <dbReference type="ARBA" id="ARBA00022448"/>
    </source>
</evidence>
<name>E4RVZ3_LEAB4</name>
<feature type="transmembrane region" description="Helical" evidence="8">
    <location>
        <begin position="306"/>
        <end position="330"/>
    </location>
</feature>
<dbReference type="GO" id="GO:0005886">
    <property type="term" value="C:plasma membrane"/>
    <property type="evidence" value="ECO:0007669"/>
    <property type="project" value="TreeGrafter"/>
</dbReference>
<evidence type="ECO:0000256" key="1">
    <source>
        <dbReference type="ARBA" id="ARBA00004141"/>
    </source>
</evidence>
<gene>
    <name evidence="9" type="ordered locus">Lbys_3242</name>
</gene>
<dbReference type="PROSITE" id="PS50283">
    <property type="entry name" value="NA_SOLUT_SYMP_3"/>
    <property type="match status" value="1"/>
</dbReference>
<dbReference type="AlphaFoldDB" id="E4RVZ3"/>
<dbReference type="HOGENOM" id="CLU_018808_15_3_10"/>
<dbReference type="EMBL" id="CP002305">
    <property type="protein sequence ID" value="ADQ18903.1"/>
    <property type="molecule type" value="Genomic_DNA"/>
</dbReference>
<dbReference type="CDD" id="cd11474">
    <property type="entry name" value="SLC5sbd_CHT"/>
    <property type="match status" value="1"/>
</dbReference>
<dbReference type="PANTHER" id="PTHR48086">
    <property type="entry name" value="SODIUM/PROLINE SYMPORTER-RELATED"/>
    <property type="match status" value="1"/>
</dbReference>
<keyword evidence="3" id="KW-0813">Transport</keyword>
<feature type="transmembrane region" description="Helical" evidence="8">
    <location>
        <begin position="432"/>
        <end position="450"/>
    </location>
</feature>
<evidence type="ECO:0000256" key="8">
    <source>
        <dbReference type="SAM" id="Phobius"/>
    </source>
</evidence>
<dbReference type="InterPro" id="IPR050277">
    <property type="entry name" value="Sodium:Solute_Symporter"/>
</dbReference>
<proteinExistence type="inferred from homology"/>
<reference key="1">
    <citation type="submission" date="2010-11" db="EMBL/GenBank/DDBJ databases">
        <title>The complete genome of Leadbetterella byssophila DSM 17132.</title>
        <authorList>
            <consortium name="US DOE Joint Genome Institute (JGI-PGF)"/>
            <person name="Lucas S."/>
            <person name="Copeland A."/>
            <person name="Lapidus A."/>
            <person name="Glavina del Rio T."/>
            <person name="Dalin E."/>
            <person name="Tice H."/>
            <person name="Bruce D."/>
            <person name="Goodwin L."/>
            <person name="Pitluck S."/>
            <person name="Kyrpides N."/>
            <person name="Mavromatis K."/>
            <person name="Ivanova N."/>
            <person name="Teshima H."/>
            <person name="Brettin T."/>
            <person name="Detter J.C."/>
            <person name="Han C."/>
            <person name="Tapia R."/>
            <person name="Land M."/>
            <person name="Hauser L."/>
            <person name="Markowitz V."/>
            <person name="Cheng J.-F."/>
            <person name="Hugenholtz P."/>
            <person name="Woyke T."/>
            <person name="Wu D."/>
            <person name="Tindall B."/>
            <person name="Pomrenke H.G."/>
            <person name="Brambilla E."/>
            <person name="Klenk H.-P."/>
            <person name="Eisen J.A."/>
        </authorList>
    </citation>
    <scope>NUCLEOTIDE SEQUENCE [LARGE SCALE GENOMIC DNA]</scope>
    <source>
        <strain>DSM 17132</strain>
    </source>
</reference>
<evidence type="ECO:0000256" key="7">
    <source>
        <dbReference type="RuleBase" id="RU362091"/>
    </source>
</evidence>
<evidence type="ECO:0000256" key="6">
    <source>
        <dbReference type="ARBA" id="ARBA00023136"/>
    </source>
</evidence>
<dbReference type="OrthoDB" id="9789704at2"/>
<feature type="transmembrane region" description="Helical" evidence="8">
    <location>
        <begin position="408"/>
        <end position="426"/>
    </location>
</feature>
<feature type="transmembrane region" description="Helical" evidence="8">
    <location>
        <begin position="260"/>
        <end position="286"/>
    </location>
</feature>
<keyword evidence="6 8" id="KW-0472">Membrane</keyword>
<keyword evidence="4 8" id="KW-0812">Transmembrane</keyword>
<evidence type="ECO:0000313" key="10">
    <source>
        <dbReference type="Proteomes" id="UP000007435"/>
    </source>
</evidence>
<accession>E4RVZ3</accession>
<dbReference type="Proteomes" id="UP000007435">
    <property type="component" value="Chromosome"/>
</dbReference>